<dbReference type="KEGG" id="cfus:CYFUS_001547"/>
<dbReference type="Gene3D" id="1.10.10.10">
    <property type="entry name" value="Winged helix-like DNA-binding domain superfamily/Winged helix DNA-binding domain"/>
    <property type="match status" value="1"/>
</dbReference>
<dbReference type="GO" id="GO:0003700">
    <property type="term" value="F:DNA-binding transcription factor activity"/>
    <property type="evidence" value="ECO:0007669"/>
    <property type="project" value="InterPro"/>
</dbReference>
<dbReference type="Pfam" id="PF03466">
    <property type="entry name" value="LysR_substrate"/>
    <property type="match status" value="1"/>
</dbReference>
<dbReference type="InterPro" id="IPR036390">
    <property type="entry name" value="WH_DNA-bd_sf"/>
</dbReference>
<dbReference type="InterPro" id="IPR036388">
    <property type="entry name" value="WH-like_DNA-bd_sf"/>
</dbReference>
<evidence type="ECO:0000256" key="4">
    <source>
        <dbReference type="ARBA" id="ARBA00023163"/>
    </source>
</evidence>
<dbReference type="InterPro" id="IPR005119">
    <property type="entry name" value="LysR_subst-bd"/>
</dbReference>
<gene>
    <name evidence="6" type="ORF">CYFUS_001547</name>
</gene>
<dbReference type="Gene3D" id="3.40.190.290">
    <property type="match status" value="1"/>
</dbReference>
<dbReference type="RefSeq" id="WP_232537430.1">
    <property type="nucleotide sequence ID" value="NZ_CP022098.1"/>
</dbReference>
<evidence type="ECO:0000256" key="1">
    <source>
        <dbReference type="ARBA" id="ARBA00009437"/>
    </source>
</evidence>
<evidence type="ECO:0000313" key="7">
    <source>
        <dbReference type="Proteomes" id="UP000217257"/>
    </source>
</evidence>
<dbReference type="PROSITE" id="PS50931">
    <property type="entry name" value="HTH_LYSR"/>
    <property type="match status" value="1"/>
</dbReference>
<sequence>MRSMPGTPDWNLLPLFVAVAESGNISEAARKLGAPKSSVSRGVAALERSLGVQLFHRTTRDVRLTTAGTVFYDKARPVLAAYRELTGAIPEQEAEPSGILRITAPADVALTLLVGVLPQFLLRYPGVSLDVRPTNRISDLVGETFDVALRIADKLKDSTLVARRLGVIEMGIYGAPNYVAQFGAPRTLSECAQHRWVLFSGPARLPPVLRSLTSTRVATDDLLFAQGMTRGAVGLSVLPNHLAQEDVLAGRLVRVLPSWKHTVGTLYFVHPPAQHLPRKVTALRDHLVDVFARRPLDR</sequence>
<proteinExistence type="inferred from homology"/>
<organism evidence="6 7">
    <name type="scientific">Cystobacter fuscus</name>
    <dbReference type="NCBI Taxonomy" id="43"/>
    <lineage>
        <taxon>Bacteria</taxon>
        <taxon>Pseudomonadati</taxon>
        <taxon>Myxococcota</taxon>
        <taxon>Myxococcia</taxon>
        <taxon>Myxococcales</taxon>
        <taxon>Cystobacterineae</taxon>
        <taxon>Archangiaceae</taxon>
        <taxon>Cystobacter</taxon>
    </lineage>
</organism>
<dbReference type="SUPFAM" id="SSF53850">
    <property type="entry name" value="Periplasmic binding protein-like II"/>
    <property type="match status" value="1"/>
</dbReference>
<feature type="domain" description="HTH lysR-type" evidence="5">
    <location>
        <begin position="8"/>
        <end position="65"/>
    </location>
</feature>
<protein>
    <submittedName>
        <fullName evidence="6">LysR family transcriptional regulator</fullName>
    </submittedName>
</protein>
<evidence type="ECO:0000256" key="3">
    <source>
        <dbReference type="ARBA" id="ARBA00023125"/>
    </source>
</evidence>
<dbReference type="PANTHER" id="PTHR30537:SF5">
    <property type="entry name" value="HTH-TYPE TRANSCRIPTIONAL ACTIVATOR TTDR-RELATED"/>
    <property type="match status" value="1"/>
</dbReference>
<dbReference type="SUPFAM" id="SSF46785">
    <property type="entry name" value="Winged helix' DNA-binding domain"/>
    <property type="match status" value="1"/>
</dbReference>
<name>A0A250IXX3_9BACT</name>
<evidence type="ECO:0000259" key="5">
    <source>
        <dbReference type="PROSITE" id="PS50931"/>
    </source>
</evidence>
<dbReference type="CDD" id="cd08422">
    <property type="entry name" value="PBP2_CrgA_like"/>
    <property type="match status" value="1"/>
</dbReference>
<accession>A0A250IXX3</accession>
<keyword evidence="4" id="KW-0804">Transcription</keyword>
<dbReference type="EMBL" id="CP022098">
    <property type="protein sequence ID" value="ATB36133.1"/>
    <property type="molecule type" value="Genomic_DNA"/>
</dbReference>
<keyword evidence="3" id="KW-0238">DNA-binding</keyword>
<comment type="similarity">
    <text evidence="1">Belongs to the LysR transcriptional regulatory family.</text>
</comment>
<keyword evidence="2" id="KW-0805">Transcription regulation</keyword>
<dbReference type="InterPro" id="IPR058163">
    <property type="entry name" value="LysR-type_TF_proteobact-type"/>
</dbReference>
<dbReference type="Proteomes" id="UP000217257">
    <property type="component" value="Chromosome"/>
</dbReference>
<dbReference type="FunFam" id="1.10.10.10:FF:000001">
    <property type="entry name" value="LysR family transcriptional regulator"/>
    <property type="match status" value="1"/>
</dbReference>
<dbReference type="InterPro" id="IPR000847">
    <property type="entry name" value="LysR_HTH_N"/>
</dbReference>
<dbReference type="Pfam" id="PF00126">
    <property type="entry name" value="HTH_1"/>
    <property type="match status" value="1"/>
</dbReference>
<evidence type="ECO:0000313" key="6">
    <source>
        <dbReference type="EMBL" id="ATB36133.1"/>
    </source>
</evidence>
<evidence type="ECO:0000256" key="2">
    <source>
        <dbReference type="ARBA" id="ARBA00023015"/>
    </source>
</evidence>
<dbReference type="PANTHER" id="PTHR30537">
    <property type="entry name" value="HTH-TYPE TRANSCRIPTIONAL REGULATOR"/>
    <property type="match status" value="1"/>
</dbReference>
<reference evidence="6 7" key="1">
    <citation type="submission" date="2017-06" db="EMBL/GenBank/DDBJ databases">
        <title>Sequencing and comparative analysis of myxobacterial genomes.</title>
        <authorList>
            <person name="Rupp O."/>
            <person name="Goesmann A."/>
            <person name="Sogaard-Andersen L."/>
        </authorList>
    </citation>
    <scope>NUCLEOTIDE SEQUENCE [LARGE SCALE GENOMIC DNA]</scope>
    <source>
        <strain evidence="6 7">DSM 52655</strain>
    </source>
</reference>
<dbReference type="AlphaFoldDB" id="A0A250IXX3"/>
<dbReference type="GO" id="GO:0003677">
    <property type="term" value="F:DNA binding"/>
    <property type="evidence" value="ECO:0007669"/>
    <property type="project" value="UniProtKB-KW"/>
</dbReference>